<evidence type="ECO:0000313" key="1">
    <source>
        <dbReference type="EMBL" id="KRY03264.1"/>
    </source>
</evidence>
<name>A0A0V0YSY6_9BILA</name>
<keyword evidence="2" id="KW-1185">Reference proteome</keyword>
<protein>
    <submittedName>
        <fullName evidence="1">Uncharacterized protein</fullName>
    </submittedName>
</protein>
<organism evidence="1 2">
    <name type="scientific">Trichinella patagoniensis</name>
    <dbReference type="NCBI Taxonomy" id="990121"/>
    <lineage>
        <taxon>Eukaryota</taxon>
        <taxon>Metazoa</taxon>
        <taxon>Ecdysozoa</taxon>
        <taxon>Nematoda</taxon>
        <taxon>Enoplea</taxon>
        <taxon>Dorylaimia</taxon>
        <taxon>Trichinellida</taxon>
        <taxon>Trichinellidae</taxon>
        <taxon>Trichinella</taxon>
    </lineage>
</organism>
<reference evidence="1 2" key="1">
    <citation type="submission" date="2015-01" db="EMBL/GenBank/DDBJ databases">
        <title>Evolution of Trichinella species and genotypes.</title>
        <authorList>
            <person name="Korhonen P.K."/>
            <person name="Edoardo P."/>
            <person name="Giuseppe L.R."/>
            <person name="Gasser R.B."/>
        </authorList>
    </citation>
    <scope>NUCLEOTIDE SEQUENCE [LARGE SCALE GENOMIC DNA]</scope>
    <source>
        <strain evidence="1">ISS2496</strain>
    </source>
</reference>
<proteinExistence type="predicted"/>
<dbReference type="AlphaFoldDB" id="A0A0V0YSY6"/>
<dbReference type="Proteomes" id="UP000054783">
    <property type="component" value="Unassembled WGS sequence"/>
</dbReference>
<accession>A0A0V0YSY6</accession>
<gene>
    <name evidence="1" type="ORF">T12_2837</name>
</gene>
<dbReference type="EMBL" id="JYDQ01002970">
    <property type="protein sequence ID" value="KRY03264.1"/>
    <property type="molecule type" value="Genomic_DNA"/>
</dbReference>
<comment type="caution">
    <text evidence="1">The sequence shown here is derived from an EMBL/GenBank/DDBJ whole genome shotgun (WGS) entry which is preliminary data.</text>
</comment>
<sequence length="36" mass="4080">MDAEMDSIITNTGVNEKYIMKQELCASYLRVVINGE</sequence>
<evidence type="ECO:0000313" key="2">
    <source>
        <dbReference type="Proteomes" id="UP000054783"/>
    </source>
</evidence>